<accession>A0AAJ0DDZ7</accession>
<evidence type="ECO:0000313" key="3">
    <source>
        <dbReference type="Proteomes" id="UP001271007"/>
    </source>
</evidence>
<feature type="compositionally biased region" description="Polar residues" evidence="1">
    <location>
        <begin position="129"/>
        <end position="147"/>
    </location>
</feature>
<sequence>MPRLDLRREHSNGAMHSERPSQHLVSYVYEQFCSKTDELAELPTCSDEPRHSQKLSMTTSWRYDILGGIAVVNIRARLNARALVQKMALPTRPTEVEMAQVEEAVSQLPQVHHFAKFTFTRMSATGETASIGSANDSTITSSSTYRSELTEAGKGQESEQSTAARVDSILSSLDELGILPQALRPHYLKRGPEGPAPTTASTRHLAAFRPSRRQVDPRLHAARVRTGFMNAPDRWVLVQAGYSVDEATRIADEIYDRERAAPRGERVAARDERAARRAGRVAAVRSGGVAGRGGGFTASGVKNSEDRSPLEVYGDIVARERALAMEAEEMESGTGVSDSEH</sequence>
<protein>
    <submittedName>
        <fullName evidence="2">Uncharacterized protein</fullName>
    </submittedName>
</protein>
<feature type="region of interest" description="Disordered" evidence="1">
    <location>
        <begin position="129"/>
        <end position="162"/>
    </location>
</feature>
<organism evidence="2 3">
    <name type="scientific">Extremus antarcticus</name>
    <dbReference type="NCBI Taxonomy" id="702011"/>
    <lineage>
        <taxon>Eukaryota</taxon>
        <taxon>Fungi</taxon>
        <taxon>Dikarya</taxon>
        <taxon>Ascomycota</taxon>
        <taxon>Pezizomycotina</taxon>
        <taxon>Dothideomycetes</taxon>
        <taxon>Dothideomycetidae</taxon>
        <taxon>Mycosphaerellales</taxon>
        <taxon>Extremaceae</taxon>
        <taxon>Extremus</taxon>
    </lineage>
</organism>
<keyword evidence="3" id="KW-1185">Reference proteome</keyword>
<evidence type="ECO:0000313" key="2">
    <source>
        <dbReference type="EMBL" id="KAK3052276.1"/>
    </source>
</evidence>
<name>A0AAJ0DDZ7_9PEZI</name>
<dbReference type="EMBL" id="JAWDJX010000021">
    <property type="protein sequence ID" value="KAK3052276.1"/>
    <property type="molecule type" value="Genomic_DNA"/>
</dbReference>
<reference evidence="2" key="1">
    <citation type="submission" date="2023-04" db="EMBL/GenBank/DDBJ databases">
        <title>Black Yeasts Isolated from many extreme environments.</title>
        <authorList>
            <person name="Coleine C."/>
            <person name="Stajich J.E."/>
            <person name="Selbmann L."/>
        </authorList>
    </citation>
    <scope>NUCLEOTIDE SEQUENCE</scope>
    <source>
        <strain evidence="2">CCFEE 5312</strain>
    </source>
</reference>
<feature type="compositionally biased region" description="Basic and acidic residues" evidence="1">
    <location>
        <begin position="148"/>
        <end position="157"/>
    </location>
</feature>
<evidence type="ECO:0000256" key="1">
    <source>
        <dbReference type="SAM" id="MobiDB-lite"/>
    </source>
</evidence>
<comment type="caution">
    <text evidence="2">The sequence shown here is derived from an EMBL/GenBank/DDBJ whole genome shotgun (WGS) entry which is preliminary data.</text>
</comment>
<proteinExistence type="predicted"/>
<dbReference type="Proteomes" id="UP001271007">
    <property type="component" value="Unassembled WGS sequence"/>
</dbReference>
<dbReference type="AlphaFoldDB" id="A0AAJ0DDZ7"/>
<gene>
    <name evidence="2" type="ORF">LTR09_006486</name>
</gene>